<evidence type="ECO:0000256" key="3">
    <source>
        <dbReference type="ARBA" id="ARBA00022490"/>
    </source>
</evidence>
<dbReference type="GO" id="GO:0034314">
    <property type="term" value="P:Arp2/3 complex-mediated actin nucleation"/>
    <property type="evidence" value="ECO:0007669"/>
    <property type="project" value="InterPro"/>
</dbReference>
<evidence type="ECO:0000256" key="6">
    <source>
        <dbReference type="ARBA" id="ARBA00023203"/>
    </source>
</evidence>
<evidence type="ECO:0000256" key="8">
    <source>
        <dbReference type="ARBA" id="ARBA00041244"/>
    </source>
</evidence>
<evidence type="ECO:0000313" key="13">
    <source>
        <dbReference type="Proteomes" id="UP001489004"/>
    </source>
</evidence>
<accession>A0AAW1Q6D6</accession>
<dbReference type="InterPro" id="IPR001680">
    <property type="entry name" value="WD40_rpt"/>
</dbReference>
<evidence type="ECO:0000256" key="7">
    <source>
        <dbReference type="ARBA" id="ARBA00023212"/>
    </source>
</evidence>
<keyword evidence="6" id="KW-0009">Actin-binding</keyword>
<gene>
    <name evidence="12" type="ORF">WJX72_010929</name>
</gene>
<reference evidence="12 13" key="1">
    <citation type="journal article" date="2024" name="Nat. Commun.">
        <title>Phylogenomics reveals the evolutionary origins of lichenization in chlorophyte algae.</title>
        <authorList>
            <person name="Puginier C."/>
            <person name="Libourel C."/>
            <person name="Otte J."/>
            <person name="Skaloud P."/>
            <person name="Haon M."/>
            <person name="Grisel S."/>
            <person name="Petersen M."/>
            <person name="Berrin J.G."/>
            <person name="Delaux P.M."/>
            <person name="Dal Grande F."/>
            <person name="Keller J."/>
        </authorList>
    </citation>
    <scope>NUCLEOTIDE SEQUENCE [LARGE SCALE GENOMIC DNA]</scope>
    <source>
        <strain evidence="12 13">SAG 2043</strain>
    </source>
</reference>
<sequence>MVITRLNRAALCVRWSPCERKFAIGSGAKSICVCYYEKENNWWASKLIRKKHESSVLSVAWHPSSLLIASASTDGKCRIFAAVIPGMEAETAETRALAGTKFGDVLLEVDAGDGWGLNVAWSPSGSQLACSSHNSTVMFLSGLDVTNLASLQRPGAGQHVKLPCLGLQAVGFVAEDRLVGGSFDGDVVLLVRAREGLWQFSHVVKDQATRSAAPVRQISAEFSAKLNMFRSQGQAAEPPADDRPQDGMGG</sequence>
<organism evidence="12 13">
    <name type="scientific">[Myrmecia] bisecta</name>
    <dbReference type="NCBI Taxonomy" id="41462"/>
    <lineage>
        <taxon>Eukaryota</taxon>
        <taxon>Viridiplantae</taxon>
        <taxon>Chlorophyta</taxon>
        <taxon>core chlorophytes</taxon>
        <taxon>Trebouxiophyceae</taxon>
        <taxon>Trebouxiales</taxon>
        <taxon>Trebouxiaceae</taxon>
        <taxon>Myrmecia</taxon>
    </lineage>
</organism>
<dbReference type="Pfam" id="PF00400">
    <property type="entry name" value="WD40"/>
    <property type="match status" value="2"/>
</dbReference>
<dbReference type="EMBL" id="JALJOR010000006">
    <property type="protein sequence ID" value="KAK9815862.1"/>
    <property type="molecule type" value="Genomic_DNA"/>
</dbReference>
<comment type="subcellular location">
    <subcellularLocation>
        <location evidence="1">Cytoplasm</location>
        <location evidence="1">Cytoskeleton</location>
    </subcellularLocation>
</comment>
<keyword evidence="7" id="KW-0206">Cytoskeleton</keyword>
<comment type="similarity">
    <text evidence="2">Belongs to the WD repeat ARPC1 family.</text>
</comment>
<dbReference type="PANTHER" id="PTHR10709:SF2">
    <property type="entry name" value="ACTIN-RELATED PROTEIN 2_3 COMPLEX SUBUNIT"/>
    <property type="match status" value="1"/>
</dbReference>
<protein>
    <recommendedName>
        <fullName evidence="8">Arp2/3 complex 41 kDa subunit</fullName>
    </recommendedName>
    <alternativeName>
        <fullName evidence="9">p41-ARC</fullName>
    </alternativeName>
</protein>
<evidence type="ECO:0000256" key="4">
    <source>
        <dbReference type="ARBA" id="ARBA00022574"/>
    </source>
</evidence>
<evidence type="ECO:0000313" key="12">
    <source>
        <dbReference type="EMBL" id="KAK9815862.1"/>
    </source>
</evidence>
<evidence type="ECO:0000256" key="11">
    <source>
        <dbReference type="SAM" id="MobiDB-lite"/>
    </source>
</evidence>
<evidence type="ECO:0000256" key="10">
    <source>
        <dbReference type="PROSITE-ProRule" id="PRU00221"/>
    </source>
</evidence>
<name>A0AAW1Q6D6_9CHLO</name>
<dbReference type="SMART" id="SM00320">
    <property type="entry name" value="WD40"/>
    <property type="match status" value="3"/>
</dbReference>
<keyword evidence="13" id="KW-1185">Reference proteome</keyword>
<feature type="region of interest" description="Disordered" evidence="11">
    <location>
        <begin position="230"/>
        <end position="250"/>
    </location>
</feature>
<dbReference type="AlphaFoldDB" id="A0AAW1Q6D6"/>
<feature type="compositionally biased region" description="Basic and acidic residues" evidence="11">
    <location>
        <begin position="240"/>
        <end position="250"/>
    </location>
</feature>
<dbReference type="InterPro" id="IPR015943">
    <property type="entry name" value="WD40/YVTN_repeat-like_dom_sf"/>
</dbReference>
<evidence type="ECO:0000256" key="1">
    <source>
        <dbReference type="ARBA" id="ARBA00004245"/>
    </source>
</evidence>
<dbReference type="GO" id="GO:0051015">
    <property type="term" value="F:actin filament binding"/>
    <property type="evidence" value="ECO:0007669"/>
    <property type="project" value="TreeGrafter"/>
</dbReference>
<dbReference type="InterPro" id="IPR036322">
    <property type="entry name" value="WD40_repeat_dom_sf"/>
</dbReference>
<keyword evidence="3" id="KW-0963">Cytoplasm</keyword>
<evidence type="ECO:0000256" key="2">
    <source>
        <dbReference type="ARBA" id="ARBA00006260"/>
    </source>
</evidence>
<dbReference type="PROSITE" id="PS50082">
    <property type="entry name" value="WD_REPEATS_2"/>
    <property type="match status" value="1"/>
</dbReference>
<evidence type="ECO:0000256" key="5">
    <source>
        <dbReference type="ARBA" id="ARBA00022737"/>
    </source>
</evidence>
<dbReference type="Gene3D" id="2.130.10.10">
    <property type="entry name" value="YVTN repeat-like/Quinoprotein amine dehydrogenase"/>
    <property type="match status" value="1"/>
</dbReference>
<keyword evidence="5" id="KW-0677">Repeat</keyword>
<keyword evidence="4 10" id="KW-0853">WD repeat</keyword>
<dbReference type="PANTHER" id="PTHR10709">
    <property type="entry name" value="ACTIN-RELATED PROTEIN 2/3 COMPLEX SUBUNIT 1"/>
    <property type="match status" value="1"/>
</dbReference>
<dbReference type="InterPro" id="IPR017383">
    <property type="entry name" value="ARPC1"/>
</dbReference>
<dbReference type="Proteomes" id="UP001489004">
    <property type="component" value="Unassembled WGS sequence"/>
</dbReference>
<evidence type="ECO:0000256" key="9">
    <source>
        <dbReference type="ARBA" id="ARBA00041789"/>
    </source>
</evidence>
<proteinExistence type="inferred from homology"/>
<dbReference type="SUPFAM" id="SSF50978">
    <property type="entry name" value="WD40 repeat-like"/>
    <property type="match status" value="1"/>
</dbReference>
<comment type="caution">
    <text evidence="12">The sequence shown here is derived from an EMBL/GenBank/DDBJ whole genome shotgun (WGS) entry which is preliminary data.</text>
</comment>
<dbReference type="GO" id="GO:0005885">
    <property type="term" value="C:Arp2/3 protein complex"/>
    <property type="evidence" value="ECO:0007669"/>
    <property type="project" value="InterPro"/>
</dbReference>
<feature type="repeat" description="WD" evidence="10">
    <location>
        <begin position="49"/>
        <end position="80"/>
    </location>
</feature>